<keyword evidence="4" id="KW-1185">Reference proteome</keyword>
<dbReference type="AlphaFoldDB" id="A0A165FP27"/>
<feature type="region of interest" description="Disordered" evidence="1">
    <location>
        <begin position="330"/>
        <end position="359"/>
    </location>
</feature>
<organism evidence="3 4">
    <name type="scientific">Calocera cornea HHB12733</name>
    <dbReference type="NCBI Taxonomy" id="1353952"/>
    <lineage>
        <taxon>Eukaryota</taxon>
        <taxon>Fungi</taxon>
        <taxon>Dikarya</taxon>
        <taxon>Basidiomycota</taxon>
        <taxon>Agaricomycotina</taxon>
        <taxon>Dacrymycetes</taxon>
        <taxon>Dacrymycetales</taxon>
        <taxon>Dacrymycetaceae</taxon>
        <taxon>Calocera</taxon>
    </lineage>
</organism>
<evidence type="ECO:0000256" key="2">
    <source>
        <dbReference type="SAM" id="Phobius"/>
    </source>
</evidence>
<sequence length="359" mass="39978">MRCFKYAKWLLLVLILWLSLAIVYLTLPPGECVDNDITFAQQLADGDALQRVYHTEEFIPREYRLPRVRRRLYLGLRFAFDRHSGVLRIRNEEVPLLPLLAPPSPSSPAPITADAGDAQHPHDPSRHSRLVIPWAKLGDTDGVNMPWHPVGDAVLLYALVSREWGRILLTVERAVTPPTDAQEGEVVLHVVPARMATQSEGTEDDAVPLGMPPLASLYFLPSPEGAEGYTLARVHFPPSPKSFGTSSYFPLRRALLSVLAPSAMLAMALAELAGQLIKFALIGLGIVALLWIARELWMSRHDGETGEGEDARERQTAVLRKALREVLGPLYAPREGGRQRERSARTLGDEERMEVKEEV</sequence>
<dbReference type="InParanoid" id="A0A165FP27"/>
<feature type="region of interest" description="Disordered" evidence="1">
    <location>
        <begin position="105"/>
        <end position="125"/>
    </location>
</feature>
<feature type="transmembrane region" description="Helical" evidence="2">
    <location>
        <begin position="6"/>
        <end position="27"/>
    </location>
</feature>
<accession>A0A165FP27</accession>
<keyword evidence="2" id="KW-1133">Transmembrane helix</keyword>
<dbReference type="Proteomes" id="UP000076842">
    <property type="component" value="Unassembled WGS sequence"/>
</dbReference>
<keyword evidence="2" id="KW-0472">Membrane</keyword>
<dbReference type="EMBL" id="KV423969">
    <property type="protein sequence ID" value="KZT57012.1"/>
    <property type="molecule type" value="Genomic_DNA"/>
</dbReference>
<evidence type="ECO:0000313" key="3">
    <source>
        <dbReference type="EMBL" id="KZT57012.1"/>
    </source>
</evidence>
<feature type="transmembrane region" description="Helical" evidence="2">
    <location>
        <begin position="276"/>
        <end position="293"/>
    </location>
</feature>
<evidence type="ECO:0000313" key="4">
    <source>
        <dbReference type="Proteomes" id="UP000076842"/>
    </source>
</evidence>
<keyword evidence="2" id="KW-0812">Transmembrane</keyword>
<reference evidence="3 4" key="1">
    <citation type="journal article" date="2016" name="Mol. Biol. Evol.">
        <title>Comparative Genomics of Early-Diverging Mushroom-Forming Fungi Provides Insights into the Origins of Lignocellulose Decay Capabilities.</title>
        <authorList>
            <person name="Nagy L.G."/>
            <person name="Riley R."/>
            <person name="Tritt A."/>
            <person name="Adam C."/>
            <person name="Daum C."/>
            <person name="Floudas D."/>
            <person name="Sun H."/>
            <person name="Yadav J.S."/>
            <person name="Pangilinan J."/>
            <person name="Larsson K.H."/>
            <person name="Matsuura K."/>
            <person name="Barry K."/>
            <person name="Labutti K."/>
            <person name="Kuo R."/>
            <person name="Ohm R.A."/>
            <person name="Bhattacharya S.S."/>
            <person name="Shirouzu T."/>
            <person name="Yoshinaga Y."/>
            <person name="Martin F.M."/>
            <person name="Grigoriev I.V."/>
            <person name="Hibbett D.S."/>
        </authorList>
    </citation>
    <scope>NUCLEOTIDE SEQUENCE [LARGE SCALE GENOMIC DNA]</scope>
    <source>
        <strain evidence="3 4">HHB12733</strain>
    </source>
</reference>
<evidence type="ECO:0000256" key="1">
    <source>
        <dbReference type="SAM" id="MobiDB-lite"/>
    </source>
</evidence>
<name>A0A165FP27_9BASI</name>
<proteinExistence type="predicted"/>
<protein>
    <submittedName>
        <fullName evidence="3">Uncharacterized protein</fullName>
    </submittedName>
</protein>
<gene>
    <name evidence="3" type="ORF">CALCODRAFT_496661</name>
</gene>
<dbReference type="OrthoDB" id="4892437at2759"/>
<feature type="compositionally biased region" description="Basic and acidic residues" evidence="1">
    <location>
        <begin position="335"/>
        <end position="359"/>
    </location>
</feature>